<evidence type="ECO:0000259" key="9">
    <source>
        <dbReference type="Pfam" id="PF01545"/>
    </source>
</evidence>
<keyword evidence="11" id="KW-1185">Reference proteome</keyword>
<comment type="subcellular location">
    <subcellularLocation>
        <location evidence="1">Membrane</location>
        <topology evidence="1">Multi-pass membrane protein</topology>
    </subcellularLocation>
</comment>
<feature type="region of interest" description="Disordered" evidence="7">
    <location>
        <begin position="158"/>
        <end position="207"/>
    </location>
</feature>
<evidence type="ECO:0000256" key="2">
    <source>
        <dbReference type="ARBA" id="ARBA00022448"/>
    </source>
</evidence>
<dbReference type="OrthoDB" id="271709at2"/>
<evidence type="ECO:0000256" key="1">
    <source>
        <dbReference type="ARBA" id="ARBA00004141"/>
    </source>
</evidence>
<reference evidence="10 11" key="1">
    <citation type="submission" date="2016-10" db="EMBL/GenBank/DDBJ databases">
        <authorList>
            <person name="de Groot N.N."/>
        </authorList>
    </citation>
    <scope>NUCLEOTIDE SEQUENCE [LARGE SCALE GENOMIC DNA]</scope>
    <source>
        <strain evidence="10 11">CGMCC 1.9157</strain>
    </source>
</reference>
<dbReference type="NCBIfam" id="TIGR01297">
    <property type="entry name" value="CDF"/>
    <property type="match status" value="1"/>
</dbReference>
<dbReference type="GO" id="GO:0016020">
    <property type="term" value="C:membrane"/>
    <property type="evidence" value="ECO:0007669"/>
    <property type="project" value="UniProtKB-SubCell"/>
</dbReference>
<feature type="compositionally biased region" description="Basic and acidic residues" evidence="7">
    <location>
        <begin position="176"/>
        <end position="207"/>
    </location>
</feature>
<keyword evidence="5" id="KW-0406">Ion transport</keyword>
<keyword evidence="2" id="KW-0813">Transport</keyword>
<dbReference type="InterPro" id="IPR058533">
    <property type="entry name" value="Cation_efflux_TM"/>
</dbReference>
<dbReference type="STRING" id="655353.SAMN04488056_10725"/>
<dbReference type="EMBL" id="FOVR01000007">
    <property type="protein sequence ID" value="SFO49759.1"/>
    <property type="molecule type" value="Genomic_DNA"/>
</dbReference>
<feature type="transmembrane region" description="Helical" evidence="8">
    <location>
        <begin position="96"/>
        <end position="115"/>
    </location>
</feature>
<dbReference type="InterPro" id="IPR002524">
    <property type="entry name" value="Cation_efflux"/>
</dbReference>
<gene>
    <name evidence="10" type="ORF">SAMN04488056_10725</name>
</gene>
<feature type="domain" description="Cation efflux protein transmembrane" evidence="9">
    <location>
        <begin position="28"/>
        <end position="271"/>
    </location>
</feature>
<dbReference type="AlphaFoldDB" id="A0A1I5HNN5"/>
<dbReference type="Proteomes" id="UP000199236">
    <property type="component" value="Unassembled WGS sequence"/>
</dbReference>
<proteinExistence type="predicted"/>
<evidence type="ECO:0000313" key="10">
    <source>
        <dbReference type="EMBL" id="SFO49759.1"/>
    </source>
</evidence>
<dbReference type="RefSeq" id="WP_090073208.1">
    <property type="nucleotide sequence ID" value="NZ_FOVR01000007.1"/>
</dbReference>
<keyword evidence="6 8" id="KW-0472">Membrane</keyword>
<keyword evidence="4 8" id="KW-1133">Transmembrane helix</keyword>
<evidence type="ECO:0000256" key="7">
    <source>
        <dbReference type="SAM" id="MobiDB-lite"/>
    </source>
</evidence>
<dbReference type="InterPro" id="IPR027469">
    <property type="entry name" value="Cation_efflux_TMD_sf"/>
</dbReference>
<evidence type="ECO:0000313" key="11">
    <source>
        <dbReference type="Proteomes" id="UP000199236"/>
    </source>
</evidence>
<feature type="transmembrane region" description="Helical" evidence="8">
    <location>
        <begin position="58"/>
        <end position="75"/>
    </location>
</feature>
<organism evidence="10 11">
    <name type="scientific">Cohaesibacter marisflavi</name>
    <dbReference type="NCBI Taxonomy" id="655353"/>
    <lineage>
        <taxon>Bacteria</taxon>
        <taxon>Pseudomonadati</taxon>
        <taxon>Pseudomonadota</taxon>
        <taxon>Alphaproteobacteria</taxon>
        <taxon>Hyphomicrobiales</taxon>
        <taxon>Cohaesibacteraceae</taxon>
    </lineage>
</organism>
<feature type="transmembrane region" description="Helical" evidence="8">
    <location>
        <begin position="245"/>
        <end position="263"/>
    </location>
</feature>
<evidence type="ECO:0000256" key="6">
    <source>
        <dbReference type="ARBA" id="ARBA00023136"/>
    </source>
</evidence>
<dbReference type="SUPFAM" id="SSF161111">
    <property type="entry name" value="Cation efflux protein transmembrane domain-like"/>
    <property type="match status" value="1"/>
</dbReference>
<dbReference type="Gene3D" id="1.20.1510.10">
    <property type="entry name" value="Cation efflux protein transmembrane domain"/>
    <property type="match status" value="1"/>
</dbReference>
<keyword evidence="3 8" id="KW-0812">Transmembrane</keyword>
<name>A0A1I5HNN5_9HYPH</name>
<dbReference type="GO" id="GO:0006882">
    <property type="term" value="P:intracellular zinc ion homeostasis"/>
    <property type="evidence" value="ECO:0007669"/>
    <property type="project" value="InterPro"/>
</dbReference>
<feature type="transmembrane region" description="Helical" evidence="8">
    <location>
        <begin position="28"/>
        <end position="52"/>
    </location>
</feature>
<dbReference type="GO" id="GO:0005385">
    <property type="term" value="F:zinc ion transmembrane transporter activity"/>
    <property type="evidence" value="ECO:0007669"/>
    <property type="project" value="InterPro"/>
</dbReference>
<dbReference type="PANTHER" id="PTHR45755:SF4">
    <property type="entry name" value="ZINC TRANSPORTER 7"/>
    <property type="match status" value="1"/>
</dbReference>
<evidence type="ECO:0000256" key="4">
    <source>
        <dbReference type="ARBA" id="ARBA00022989"/>
    </source>
</evidence>
<accession>A0A1I5HNN5</accession>
<protein>
    <submittedName>
        <fullName evidence="10">Cation diffusion facilitator family transporter</fullName>
    </submittedName>
</protein>
<feature type="transmembrane region" description="Helical" evidence="8">
    <location>
        <begin position="127"/>
        <end position="150"/>
    </location>
</feature>
<evidence type="ECO:0000256" key="5">
    <source>
        <dbReference type="ARBA" id="ARBA00023065"/>
    </source>
</evidence>
<dbReference type="PANTHER" id="PTHR45755">
    <property type="match status" value="1"/>
</dbReference>
<dbReference type="Pfam" id="PF01545">
    <property type="entry name" value="Cation_efflux"/>
    <property type="match status" value="1"/>
</dbReference>
<dbReference type="InterPro" id="IPR045316">
    <property type="entry name" value="Msc2-like"/>
</dbReference>
<evidence type="ECO:0000256" key="8">
    <source>
        <dbReference type="SAM" id="Phobius"/>
    </source>
</evidence>
<evidence type="ECO:0000256" key="3">
    <source>
        <dbReference type="ARBA" id="ARBA00022692"/>
    </source>
</evidence>
<sequence length="360" mass="40260">MHIHHLNQWKHDHVFLDAKASAANEKRVFYVVLLTFVMMLIEISAGIIFNSMALLADGWHMATHAGALGLTVFAYRYARNHAKDRKFTFGVGKVEVLGGYTNAILLGIVALFVAYESIDHMINPRAIAFNEAMLVAFVGLLVNVASVWLLGDNHHHGHSHGHSHDHSHDHHHHHHDTHDDHDDHHHSHDSHAAAHHSHDEHAHGKNHDRNLKGAYLHVLADALTSVLAIAALLMGKLFGWTWTDALMGLVGAALIGRWSFLLIKETGGILLDRVSKMDLADRIKAEIENRADNRVVDLHVWYVGANKYAAIVALVTHYPRAVEHYKEMLATIPELAHTTVEIHKCEGESCIEVSPQDRRA</sequence>
<feature type="transmembrane region" description="Helical" evidence="8">
    <location>
        <begin position="214"/>
        <end position="233"/>
    </location>
</feature>